<name>A0ACB5UDL3_AMBMO</name>
<comment type="caution">
    <text evidence="1">The sequence shown here is derived from an EMBL/GenBank/DDBJ whole genome shotgun (WGS) entry which is preliminary data.</text>
</comment>
<dbReference type="EMBL" id="BSXS01018544">
    <property type="protein sequence ID" value="GMF13597.1"/>
    <property type="molecule type" value="Genomic_DNA"/>
</dbReference>
<sequence>MKVAINQAKLHPFYTNNAGSKEVKETDDTASDEPDGNTTNLVSSETNSEPKDTHQSFHSPQLPENQHKSKPCEVKIEVDVELCYTHQSALKSNRSMSIYQFSQQC</sequence>
<protein>
    <submittedName>
        <fullName evidence="1">Unnamed protein product</fullName>
    </submittedName>
</protein>
<evidence type="ECO:0000313" key="2">
    <source>
        <dbReference type="Proteomes" id="UP001165064"/>
    </source>
</evidence>
<organism evidence="1 2">
    <name type="scientific">Ambrosiozyma monospora</name>
    <name type="common">Yeast</name>
    <name type="synonym">Endomycopsis monosporus</name>
    <dbReference type="NCBI Taxonomy" id="43982"/>
    <lineage>
        <taxon>Eukaryota</taxon>
        <taxon>Fungi</taxon>
        <taxon>Dikarya</taxon>
        <taxon>Ascomycota</taxon>
        <taxon>Saccharomycotina</taxon>
        <taxon>Pichiomycetes</taxon>
        <taxon>Pichiales</taxon>
        <taxon>Pichiaceae</taxon>
        <taxon>Ambrosiozyma</taxon>
    </lineage>
</organism>
<reference evidence="1" key="1">
    <citation type="submission" date="2023-04" db="EMBL/GenBank/DDBJ databases">
        <title>Ambrosiozyma monospora NBRC 10751.</title>
        <authorList>
            <person name="Ichikawa N."/>
            <person name="Sato H."/>
            <person name="Tonouchi N."/>
        </authorList>
    </citation>
    <scope>NUCLEOTIDE SEQUENCE</scope>
    <source>
        <strain evidence="1">NBRC 10751</strain>
    </source>
</reference>
<proteinExistence type="predicted"/>
<gene>
    <name evidence="1" type="ORF">Amon02_001342800</name>
</gene>
<accession>A0ACB5UDL3</accession>
<evidence type="ECO:0000313" key="1">
    <source>
        <dbReference type="EMBL" id="GMF13597.1"/>
    </source>
</evidence>
<keyword evidence="2" id="KW-1185">Reference proteome</keyword>
<dbReference type="Proteomes" id="UP001165064">
    <property type="component" value="Unassembled WGS sequence"/>
</dbReference>